<name>A0A1L3JJF8_9FLAO</name>
<protein>
    <recommendedName>
        <fullName evidence="3">Phytoene synthase</fullName>
    </recommendedName>
</protein>
<accession>A0A1L3JJF8</accession>
<keyword evidence="2" id="KW-1185">Reference proteome</keyword>
<gene>
    <name evidence="1" type="ORF">LPB136_07950</name>
</gene>
<dbReference type="Proteomes" id="UP000181898">
    <property type="component" value="Chromosome"/>
</dbReference>
<evidence type="ECO:0000313" key="1">
    <source>
        <dbReference type="EMBL" id="APG65285.1"/>
    </source>
</evidence>
<dbReference type="AlphaFoldDB" id="A0A1L3JJF8"/>
<organism evidence="1 2">
    <name type="scientific">Tenacibaculum todarodis</name>
    <dbReference type="NCBI Taxonomy" id="1850252"/>
    <lineage>
        <taxon>Bacteria</taxon>
        <taxon>Pseudomonadati</taxon>
        <taxon>Bacteroidota</taxon>
        <taxon>Flavobacteriia</taxon>
        <taxon>Flavobacteriales</taxon>
        <taxon>Flavobacteriaceae</taxon>
        <taxon>Tenacibaculum</taxon>
    </lineage>
</organism>
<dbReference type="RefSeq" id="WP_072555759.1">
    <property type="nucleotide sequence ID" value="NZ_CP018155.1"/>
</dbReference>
<proteinExistence type="predicted"/>
<evidence type="ECO:0008006" key="3">
    <source>
        <dbReference type="Google" id="ProtNLM"/>
    </source>
</evidence>
<dbReference type="EMBL" id="CP018155">
    <property type="protein sequence ID" value="APG65285.1"/>
    <property type="molecule type" value="Genomic_DNA"/>
</dbReference>
<sequence length="271" mass="31901">MKATKDNKIFFFKNQVSFLKEAFLINNIDLFNDFNEAVELYCYYTLELDKIVDGESNFIAQHKAKVNNTLQAVKSGQVSIQILSKIFEKKNSFWNDLDNMQELYYQNTLTEKHQNIQKPNFTVKDFEIYAEAKHCLAYIPILGLDYLFNGYHDKMTLKKIYKHIFFAIQMNDDLEDYTKDINNNQWTYLHANVDNFIEQEKIKNNTDLTNFKERVLYVSGIGSEAITYSKKHFNKALELSLELKLTELTSWLKKTISDIESNEKLILSLLD</sequence>
<dbReference type="OrthoDB" id="1236174at2"/>
<dbReference type="STRING" id="1850252.LPB136_07950"/>
<reference evidence="1 2" key="1">
    <citation type="submission" date="2016-11" db="EMBL/GenBank/DDBJ databases">
        <title>Tenacibaculum sp. LPB0136, isolated from marine environment.</title>
        <authorList>
            <person name="Kim E."/>
            <person name="Yi H."/>
        </authorList>
    </citation>
    <scope>NUCLEOTIDE SEQUENCE [LARGE SCALE GENOMIC DNA]</scope>
    <source>
        <strain evidence="1 2">LPB0136</strain>
    </source>
</reference>
<dbReference type="KEGG" id="ten:LPB136_07950"/>
<evidence type="ECO:0000313" key="2">
    <source>
        <dbReference type="Proteomes" id="UP000181898"/>
    </source>
</evidence>